<dbReference type="GO" id="GO:0005524">
    <property type="term" value="F:ATP binding"/>
    <property type="evidence" value="ECO:0007669"/>
    <property type="project" value="UniProtKB-KW"/>
</dbReference>
<dbReference type="Gene3D" id="3.40.50.300">
    <property type="entry name" value="P-loop containing nucleotide triphosphate hydrolases"/>
    <property type="match status" value="2"/>
</dbReference>
<evidence type="ECO:0000313" key="7">
    <source>
        <dbReference type="EMBL" id="KAF7316738.1"/>
    </source>
</evidence>
<keyword evidence="2" id="KW-0378">Hydrolase</keyword>
<reference evidence="7" key="1">
    <citation type="submission" date="2020-05" db="EMBL/GenBank/DDBJ databases">
        <title>Mycena genomes resolve the evolution of fungal bioluminescence.</title>
        <authorList>
            <person name="Tsai I.J."/>
        </authorList>
    </citation>
    <scope>NUCLEOTIDE SEQUENCE</scope>
    <source>
        <strain evidence="7">110903Hualien_Pintung</strain>
    </source>
</reference>
<dbReference type="InterPro" id="IPR041679">
    <property type="entry name" value="DNA2/NAM7-like_C"/>
</dbReference>
<dbReference type="AlphaFoldDB" id="A0A8H6TDR1"/>
<evidence type="ECO:0000256" key="4">
    <source>
        <dbReference type="ARBA" id="ARBA00022840"/>
    </source>
</evidence>
<sequence length="797" mass="88704">MTTQFMQTLLDGVEEPLEVGVLHETQLSGEWLDDFNEEMQPLGIAPGYSKKDGSLVALAIADDTHCLIVRFYSSRRTGDGNGRGRGRGARGGQPQLSQPTPDFTGRKLLQDVILSRNGGMLLAFDAGPLAMSLYCLDGEALRITNAVDIQSAFSAVDRKPISSIKEAVGDTIRVFDSNVETAFRNPFYDENDPHCRTDLANRAWISQYLATLDNGESTFGKVKKIDTLKLPAPMLNILSKMTSDSLRLSNLKPSEKKHEFEMMMTNDGVGVRSGSFATRFRGNEEITMRVENSSGQSYRVHGQSGGVDGRQTNLTVPRPLDQTKTILSIKSIGRDDPTTAEARRAATVLSVLQGNIALLTNNAWIKNIWLPPSDGQALTWPTHANANNLKASTRVPAPELPSNEDLDRLNASQRSATEAMLHAGDERRIVLIQGPPGTGKTSVIAAYVKTALQQGQTGIWLVAKSNVAVINIALKLDAVGFSDWRLLASRDFSHEDWHGHLYSSIKKNFIRSDEFRTITKTRMMGCKVILCTLSMLSNKRIQTQFRSYVAINRIIVDEASQIEIGDYLPVLDQYGAALCKMCFIGDDKQLPPYGQEDLQDLQSVFEVTHLQQQSFFLNTQYRMPPQIGSFISQKVYDDQLKSNPHHPVPDTEVACYFVDVIGSREVLNNKTYSNPMEMQAVIQLATLFQERNKSYKIITPYDGQRELIEHTMKATEGLDWEEKVYNVDSFQGNEEDIIIISLRAMYIISSKAFLQNGAGKDCIVGELGEHVGELGWLDSKELESGDFLDSPRKREID</sequence>
<comment type="caution">
    <text evidence="7">The sequence shown here is derived from an EMBL/GenBank/DDBJ whole genome shotgun (WGS) entry which is preliminary data.</text>
</comment>
<feature type="region of interest" description="Disordered" evidence="5">
    <location>
        <begin position="78"/>
        <end position="103"/>
    </location>
</feature>
<gene>
    <name evidence="7" type="ORF">HMN09_00406900</name>
</gene>
<feature type="domain" description="DNA2/NAM7 helicase-like C-terminal" evidence="6">
    <location>
        <begin position="602"/>
        <end position="742"/>
    </location>
</feature>
<keyword evidence="4" id="KW-0067">ATP-binding</keyword>
<keyword evidence="3" id="KW-0347">Helicase</keyword>
<evidence type="ECO:0000259" key="6">
    <source>
        <dbReference type="Pfam" id="PF13087"/>
    </source>
</evidence>
<name>A0A8H6TDR1_MYCCL</name>
<dbReference type="PANTHER" id="PTHR43788:SF8">
    <property type="entry name" value="DNA-BINDING PROTEIN SMUBP-2"/>
    <property type="match status" value="1"/>
</dbReference>
<dbReference type="InterPro" id="IPR047187">
    <property type="entry name" value="SF1_C_Upf1"/>
</dbReference>
<evidence type="ECO:0000256" key="2">
    <source>
        <dbReference type="ARBA" id="ARBA00022801"/>
    </source>
</evidence>
<evidence type="ECO:0000256" key="5">
    <source>
        <dbReference type="SAM" id="MobiDB-lite"/>
    </source>
</evidence>
<dbReference type="PANTHER" id="PTHR43788">
    <property type="entry name" value="DNA2/NAM7 HELICASE FAMILY MEMBER"/>
    <property type="match status" value="1"/>
</dbReference>
<accession>A0A8H6TDR1</accession>
<dbReference type="CDD" id="cd18808">
    <property type="entry name" value="SF1_C_Upf1"/>
    <property type="match status" value="1"/>
</dbReference>
<dbReference type="InterPro" id="IPR027417">
    <property type="entry name" value="P-loop_NTPase"/>
</dbReference>
<evidence type="ECO:0000256" key="3">
    <source>
        <dbReference type="ARBA" id="ARBA00022806"/>
    </source>
</evidence>
<dbReference type="GO" id="GO:0043139">
    <property type="term" value="F:5'-3' DNA helicase activity"/>
    <property type="evidence" value="ECO:0007669"/>
    <property type="project" value="TreeGrafter"/>
</dbReference>
<dbReference type="OrthoDB" id="6513042at2759"/>
<keyword evidence="1" id="KW-0547">Nucleotide-binding</keyword>
<dbReference type="Pfam" id="PF13604">
    <property type="entry name" value="AAA_30"/>
    <property type="match status" value="1"/>
</dbReference>
<keyword evidence="8" id="KW-1185">Reference proteome</keyword>
<evidence type="ECO:0000256" key="1">
    <source>
        <dbReference type="ARBA" id="ARBA00022741"/>
    </source>
</evidence>
<dbReference type="EMBL" id="JACAZE010000005">
    <property type="protein sequence ID" value="KAF7316738.1"/>
    <property type="molecule type" value="Genomic_DNA"/>
</dbReference>
<protein>
    <submittedName>
        <fullName evidence="7">AAA-12 domain-containing protein</fullName>
    </submittedName>
</protein>
<dbReference type="InterPro" id="IPR050534">
    <property type="entry name" value="Coronavir_polyprotein_1ab"/>
</dbReference>
<evidence type="ECO:0000313" key="8">
    <source>
        <dbReference type="Proteomes" id="UP000613580"/>
    </source>
</evidence>
<feature type="region of interest" description="Disordered" evidence="5">
    <location>
        <begin position="292"/>
        <end position="316"/>
    </location>
</feature>
<dbReference type="GO" id="GO:0016787">
    <property type="term" value="F:hydrolase activity"/>
    <property type="evidence" value="ECO:0007669"/>
    <property type="project" value="UniProtKB-KW"/>
</dbReference>
<proteinExistence type="predicted"/>
<dbReference type="SUPFAM" id="SSF52540">
    <property type="entry name" value="P-loop containing nucleoside triphosphate hydrolases"/>
    <property type="match status" value="1"/>
</dbReference>
<organism evidence="7 8">
    <name type="scientific">Mycena chlorophos</name>
    <name type="common">Agaric fungus</name>
    <name type="synonym">Agaricus chlorophos</name>
    <dbReference type="NCBI Taxonomy" id="658473"/>
    <lineage>
        <taxon>Eukaryota</taxon>
        <taxon>Fungi</taxon>
        <taxon>Dikarya</taxon>
        <taxon>Basidiomycota</taxon>
        <taxon>Agaricomycotina</taxon>
        <taxon>Agaricomycetes</taxon>
        <taxon>Agaricomycetidae</taxon>
        <taxon>Agaricales</taxon>
        <taxon>Marasmiineae</taxon>
        <taxon>Mycenaceae</taxon>
        <taxon>Mycena</taxon>
    </lineage>
</organism>
<dbReference type="Pfam" id="PF13087">
    <property type="entry name" value="AAA_12"/>
    <property type="match status" value="1"/>
</dbReference>
<dbReference type="Proteomes" id="UP000613580">
    <property type="component" value="Unassembled WGS sequence"/>
</dbReference>